<keyword evidence="5" id="KW-0547">Nucleotide-binding</keyword>
<dbReference type="CDD" id="cd16917">
    <property type="entry name" value="HATPase_UhpB-NarQ-NarX-like"/>
    <property type="match status" value="1"/>
</dbReference>
<dbReference type="Gene3D" id="3.30.565.10">
    <property type="entry name" value="Histidine kinase-like ATPase, C-terminal domain"/>
    <property type="match status" value="1"/>
</dbReference>
<comment type="caution">
    <text evidence="12">The sequence shown here is derived from an EMBL/GenBank/DDBJ whole genome shotgun (WGS) entry which is preliminary data.</text>
</comment>
<keyword evidence="7" id="KW-0067">ATP-binding</keyword>
<keyword evidence="9" id="KW-1133">Transmembrane helix</keyword>
<evidence type="ECO:0000313" key="13">
    <source>
        <dbReference type="Proteomes" id="UP001500280"/>
    </source>
</evidence>
<protein>
    <recommendedName>
        <fullName evidence="2">histidine kinase</fullName>
        <ecNumber evidence="2">2.7.13.3</ecNumber>
    </recommendedName>
</protein>
<sequence length="362" mass="38260">MRWARDIALGGLLTALLGFTAYQLAVVWGPTYWILDAAAGAVTSVIVLLRRRNRWRTAIAGLTTAAVTMGVAWMADLPTEPGPAMALALAVLVGEAVARLSAIQAGVVAAAGLLVAAGTLGLNYGSGIATMNVISWLGAVSIGTWLRLRAVRRRAIATRIRQEERVDLARELHDVVAHHIAGIVLQAQGARIAGRRQPNLYDESLAGIEFAGAEALTAMRRVVGLLRDGDAVSGPTSLAQLAKLVERFNGPTPQLSLPDSEPEWPQEVTTTVCRIVQESLTNVARHAPHADAVTVNVRQTGREVTVDVLDDAEAGPVRYKRAGFGLVGIRERVEALGGTLTVGPRAAKGWAVSASLPLGPTR</sequence>
<feature type="transmembrane region" description="Helical" evidence="9">
    <location>
        <begin position="31"/>
        <end position="50"/>
    </location>
</feature>
<dbReference type="InterPro" id="IPR036890">
    <property type="entry name" value="HATPase_C_sf"/>
</dbReference>
<keyword evidence="13" id="KW-1185">Reference proteome</keyword>
<comment type="catalytic activity">
    <reaction evidence="1">
        <text>ATP + protein L-histidine = ADP + protein N-phospho-L-histidine.</text>
        <dbReference type="EC" id="2.7.13.3"/>
    </reaction>
</comment>
<proteinExistence type="predicted"/>
<evidence type="ECO:0000259" key="11">
    <source>
        <dbReference type="Pfam" id="PF07730"/>
    </source>
</evidence>
<evidence type="ECO:0000256" key="8">
    <source>
        <dbReference type="ARBA" id="ARBA00023012"/>
    </source>
</evidence>
<dbReference type="PANTHER" id="PTHR24421">
    <property type="entry name" value="NITRATE/NITRITE SENSOR PROTEIN NARX-RELATED"/>
    <property type="match status" value="1"/>
</dbReference>
<dbReference type="RefSeq" id="WP_344156179.1">
    <property type="nucleotide sequence ID" value="NZ_BAAANF010000017.1"/>
</dbReference>
<dbReference type="InterPro" id="IPR011712">
    <property type="entry name" value="Sig_transdc_His_kin_sub3_dim/P"/>
</dbReference>
<evidence type="ECO:0000256" key="9">
    <source>
        <dbReference type="SAM" id="Phobius"/>
    </source>
</evidence>
<dbReference type="Proteomes" id="UP001500280">
    <property type="component" value="Unassembled WGS sequence"/>
</dbReference>
<evidence type="ECO:0000256" key="1">
    <source>
        <dbReference type="ARBA" id="ARBA00000085"/>
    </source>
</evidence>
<evidence type="ECO:0000313" key="12">
    <source>
        <dbReference type="EMBL" id="GAA1696644.1"/>
    </source>
</evidence>
<reference evidence="13" key="1">
    <citation type="journal article" date="2019" name="Int. J. Syst. Evol. Microbiol.">
        <title>The Global Catalogue of Microorganisms (GCM) 10K type strain sequencing project: providing services to taxonomists for standard genome sequencing and annotation.</title>
        <authorList>
            <consortium name="The Broad Institute Genomics Platform"/>
            <consortium name="The Broad Institute Genome Sequencing Center for Infectious Disease"/>
            <person name="Wu L."/>
            <person name="Ma J."/>
        </authorList>
    </citation>
    <scope>NUCLEOTIDE SEQUENCE [LARGE SCALE GENOMIC DNA]</scope>
    <source>
        <strain evidence="13">JCM 14307</strain>
    </source>
</reference>
<evidence type="ECO:0000256" key="5">
    <source>
        <dbReference type="ARBA" id="ARBA00022741"/>
    </source>
</evidence>
<dbReference type="SUPFAM" id="SSF55874">
    <property type="entry name" value="ATPase domain of HSP90 chaperone/DNA topoisomerase II/histidine kinase"/>
    <property type="match status" value="1"/>
</dbReference>
<keyword evidence="8" id="KW-0902">Two-component regulatory system</keyword>
<evidence type="ECO:0000256" key="3">
    <source>
        <dbReference type="ARBA" id="ARBA00022553"/>
    </source>
</evidence>
<dbReference type="InterPro" id="IPR003594">
    <property type="entry name" value="HATPase_dom"/>
</dbReference>
<keyword evidence="9" id="KW-0812">Transmembrane</keyword>
<dbReference type="Gene3D" id="1.20.5.1930">
    <property type="match status" value="1"/>
</dbReference>
<evidence type="ECO:0000256" key="6">
    <source>
        <dbReference type="ARBA" id="ARBA00022777"/>
    </source>
</evidence>
<dbReference type="Pfam" id="PF02518">
    <property type="entry name" value="HATPase_c"/>
    <property type="match status" value="1"/>
</dbReference>
<keyword evidence="9" id="KW-0472">Membrane</keyword>
<dbReference type="EMBL" id="BAAANF010000017">
    <property type="protein sequence ID" value="GAA1696644.1"/>
    <property type="molecule type" value="Genomic_DNA"/>
</dbReference>
<keyword evidence="6" id="KW-0418">Kinase</keyword>
<evidence type="ECO:0000256" key="4">
    <source>
        <dbReference type="ARBA" id="ARBA00022679"/>
    </source>
</evidence>
<dbReference type="PANTHER" id="PTHR24421:SF10">
    <property type="entry name" value="NITRATE_NITRITE SENSOR PROTEIN NARQ"/>
    <property type="match status" value="1"/>
</dbReference>
<keyword evidence="3" id="KW-0597">Phosphoprotein</keyword>
<evidence type="ECO:0000256" key="2">
    <source>
        <dbReference type="ARBA" id="ARBA00012438"/>
    </source>
</evidence>
<feature type="transmembrane region" description="Helical" evidence="9">
    <location>
        <begin position="57"/>
        <end position="75"/>
    </location>
</feature>
<organism evidence="12 13">
    <name type="scientific">Kribbella yunnanensis</name>
    <dbReference type="NCBI Taxonomy" id="190194"/>
    <lineage>
        <taxon>Bacteria</taxon>
        <taxon>Bacillati</taxon>
        <taxon>Actinomycetota</taxon>
        <taxon>Actinomycetes</taxon>
        <taxon>Propionibacteriales</taxon>
        <taxon>Kribbellaceae</taxon>
        <taxon>Kribbella</taxon>
    </lineage>
</organism>
<name>A0ABP4TZZ9_9ACTN</name>
<feature type="transmembrane region" description="Helical" evidence="9">
    <location>
        <begin position="105"/>
        <end position="122"/>
    </location>
</feature>
<dbReference type="InterPro" id="IPR050482">
    <property type="entry name" value="Sensor_HK_TwoCompSys"/>
</dbReference>
<accession>A0ABP4TZZ9</accession>
<feature type="domain" description="Histidine kinase/HSP90-like ATPase" evidence="10">
    <location>
        <begin position="270"/>
        <end position="359"/>
    </location>
</feature>
<keyword evidence="4" id="KW-0808">Transferase</keyword>
<evidence type="ECO:0000256" key="7">
    <source>
        <dbReference type="ARBA" id="ARBA00022840"/>
    </source>
</evidence>
<dbReference type="Pfam" id="PF07730">
    <property type="entry name" value="HisKA_3"/>
    <property type="match status" value="1"/>
</dbReference>
<gene>
    <name evidence="12" type="ORF">GCM10009745_48400</name>
</gene>
<feature type="domain" description="Signal transduction histidine kinase subgroup 3 dimerisation and phosphoacceptor" evidence="11">
    <location>
        <begin position="164"/>
        <end position="229"/>
    </location>
</feature>
<dbReference type="EC" id="2.7.13.3" evidence="2"/>
<feature type="transmembrane region" description="Helical" evidence="9">
    <location>
        <begin position="128"/>
        <end position="146"/>
    </location>
</feature>
<evidence type="ECO:0000259" key="10">
    <source>
        <dbReference type="Pfam" id="PF02518"/>
    </source>
</evidence>